<dbReference type="Proteomes" id="UP000198588">
    <property type="component" value="Unassembled WGS sequence"/>
</dbReference>
<dbReference type="EMBL" id="FMXM01000002">
    <property type="protein sequence ID" value="SDA39305.1"/>
    <property type="molecule type" value="Genomic_DNA"/>
</dbReference>
<proteinExistence type="predicted"/>
<evidence type="ECO:0000313" key="2">
    <source>
        <dbReference type="Proteomes" id="UP000198588"/>
    </source>
</evidence>
<sequence>MDKAYADKAKAGVVGEALTEADRAVAEARRMPDFPGDCRRHHFSGVKLGDKLGVANKKADLALGDANKQTDACAAWYDGTKAAREPK</sequence>
<protein>
    <submittedName>
        <fullName evidence="1">Uncharacterized protein</fullName>
    </submittedName>
</protein>
<accession>A0A1G5V2U6</accession>
<dbReference type="OrthoDB" id="7679122at2"/>
<gene>
    <name evidence="1" type="ORF">SAMN02927914_00133</name>
</gene>
<organism evidence="1 2">
    <name type="scientific">Mesorhizobium qingshengii</name>
    <dbReference type="NCBI Taxonomy" id="1165689"/>
    <lineage>
        <taxon>Bacteria</taxon>
        <taxon>Pseudomonadati</taxon>
        <taxon>Pseudomonadota</taxon>
        <taxon>Alphaproteobacteria</taxon>
        <taxon>Hyphomicrobiales</taxon>
        <taxon>Phyllobacteriaceae</taxon>
        <taxon>Mesorhizobium</taxon>
    </lineage>
</organism>
<reference evidence="1 2" key="1">
    <citation type="submission" date="2016-10" db="EMBL/GenBank/DDBJ databases">
        <authorList>
            <person name="de Groot N.N."/>
        </authorList>
    </citation>
    <scope>NUCLEOTIDE SEQUENCE [LARGE SCALE GENOMIC DNA]</scope>
    <source>
        <strain evidence="1 2">CGMCC 1.12097</strain>
    </source>
</reference>
<evidence type="ECO:0000313" key="1">
    <source>
        <dbReference type="EMBL" id="SDA39305.1"/>
    </source>
</evidence>
<name>A0A1G5V2U6_9HYPH</name>
<dbReference type="STRING" id="1165689.SAMN02927914_00133"/>
<dbReference type="RefSeq" id="WP_091574718.1">
    <property type="nucleotide sequence ID" value="NZ_FMXM01000002.1"/>
</dbReference>
<dbReference type="AlphaFoldDB" id="A0A1G5V2U6"/>